<dbReference type="AlphaFoldDB" id="A0A5C8J4J9"/>
<proteinExistence type="predicted"/>
<evidence type="ECO:0000313" key="2">
    <source>
        <dbReference type="Proteomes" id="UP000321926"/>
    </source>
</evidence>
<gene>
    <name evidence="1" type="ORF">FVR03_20245</name>
</gene>
<dbReference type="OrthoDB" id="651679at2"/>
<dbReference type="Proteomes" id="UP000321926">
    <property type="component" value="Unassembled WGS sequence"/>
</dbReference>
<protein>
    <submittedName>
        <fullName evidence="1">Uncharacterized protein</fullName>
    </submittedName>
</protein>
<sequence length="321" mass="36917">MKHLKKFLTRLQTFELRLIQRKVYVGPFDYKEVTGYDLRHETHYDDAAVFESKLRLLSETAALDLLPLRHSQLQLVLEQLTEIEKRFKSFWVRFHNHVPGYGQDYPPAYLYNLRLPFLFVTHNLQPAHADIAVCEEFADDLSESVKLRESLLANLLLHVRSLLPANEEQVPVVDAPVPAKPVAAYPRFVDGVAERLFEILKGYFSLEDQQQLLPLLLENTGVTSPLLFHGNGNQLADAFKQLYESNLLVGCLKGELEAWISRHFAYVYRRQQRTLPPNYLAALISSNAKPCQSPILDVRKQTDGTYAVFPVLRTQKNYIIP</sequence>
<keyword evidence="2" id="KW-1185">Reference proteome</keyword>
<name>A0A5C8J4J9_9BACT</name>
<comment type="caution">
    <text evidence="1">The sequence shown here is derived from an EMBL/GenBank/DDBJ whole genome shotgun (WGS) entry which is preliminary data.</text>
</comment>
<evidence type="ECO:0000313" key="1">
    <source>
        <dbReference type="EMBL" id="TXK29853.1"/>
    </source>
</evidence>
<accession>A0A5C8J4J9</accession>
<reference evidence="1 2" key="1">
    <citation type="submission" date="2019-08" db="EMBL/GenBank/DDBJ databases">
        <authorList>
            <person name="Shi S."/>
        </authorList>
    </citation>
    <scope>NUCLEOTIDE SEQUENCE [LARGE SCALE GENOMIC DNA]</scope>
    <source>
        <strain evidence="1 2">GY10130</strain>
    </source>
</reference>
<organism evidence="1 2">
    <name type="scientific">Pontibacter qinzhouensis</name>
    <dbReference type="NCBI Taxonomy" id="2603253"/>
    <lineage>
        <taxon>Bacteria</taxon>
        <taxon>Pseudomonadati</taxon>
        <taxon>Bacteroidota</taxon>
        <taxon>Cytophagia</taxon>
        <taxon>Cytophagales</taxon>
        <taxon>Hymenobacteraceae</taxon>
        <taxon>Pontibacter</taxon>
    </lineage>
</organism>
<dbReference type="RefSeq" id="WP_147923597.1">
    <property type="nucleotide sequence ID" value="NZ_VRTY01000105.1"/>
</dbReference>
<dbReference type="EMBL" id="VRTY01000105">
    <property type="protein sequence ID" value="TXK29853.1"/>
    <property type="molecule type" value="Genomic_DNA"/>
</dbReference>